<feature type="region of interest" description="Disordered" evidence="1">
    <location>
        <begin position="68"/>
        <end position="106"/>
    </location>
</feature>
<organism evidence="2 3">
    <name type="scientific">Actinoplanes campanulatus</name>
    <dbReference type="NCBI Taxonomy" id="113559"/>
    <lineage>
        <taxon>Bacteria</taxon>
        <taxon>Bacillati</taxon>
        <taxon>Actinomycetota</taxon>
        <taxon>Actinomycetes</taxon>
        <taxon>Micromonosporales</taxon>
        <taxon>Micromonosporaceae</taxon>
        <taxon>Actinoplanes</taxon>
    </lineage>
</organism>
<reference evidence="2 3" key="1">
    <citation type="submission" date="2020-08" db="EMBL/GenBank/DDBJ databases">
        <title>Genomic Encyclopedia of Type Strains, Phase III (KMG-III): the genomes of soil and plant-associated and newly described type strains.</title>
        <authorList>
            <person name="Whitman W."/>
        </authorList>
    </citation>
    <scope>NUCLEOTIDE SEQUENCE [LARGE SCALE GENOMIC DNA]</scope>
    <source>
        <strain evidence="2 3">CECT 3287</strain>
    </source>
</reference>
<protein>
    <submittedName>
        <fullName evidence="2">Uncharacterized protein</fullName>
    </submittedName>
</protein>
<dbReference type="Proteomes" id="UP000590749">
    <property type="component" value="Unassembled WGS sequence"/>
</dbReference>
<evidence type="ECO:0000256" key="1">
    <source>
        <dbReference type="SAM" id="MobiDB-lite"/>
    </source>
</evidence>
<dbReference type="EMBL" id="JACHXF010000019">
    <property type="protein sequence ID" value="MBB3099493.1"/>
    <property type="molecule type" value="Genomic_DNA"/>
</dbReference>
<gene>
    <name evidence="2" type="ORF">FHR83_007200</name>
</gene>
<sequence length="106" mass="11927">MGVEQDRRRKARPLDDAEEVTFRDDGGVEERHRLPALVFDLIVDETGDEVRRQPDPMAEPQDQAVMVGALQGRDAAKPDEGQDQPDSQWQRGEAPSATRQKPHILT</sequence>
<name>A0A7W5ANI7_9ACTN</name>
<accession>A0A7W5ANI7</accession>
<dbReference type="AlphaFoldDB" id="A0A7W5ANI7"/>
<evidence type="ECO:0000313" key="2">
    <source>
        <dbReference type="EMBL" id="MBB3099493.1"/>
    </source>
</evidence>
<dbReference type="RefSeq" id="WP_183225559.1">
    <property type="nucleotide sequence ID" value="NZ_BMPW01000023.1"/>
</dbReference>
<evidence type="ECO:0000313" key="3">
    <source>
        <dbReference type="Proteomes" id="UP000590749"/>
    </source>
</evidence>
<feature type="region of interest" description="Disordered" evidence="1">
    <location>
        <begin position="1"/>
        <end position="30"/>
    </location>
</feature>
<proteinExistence type="predicted"/>
<keyword evidence="3" id="KW-1185">Reference proteome</keyword>
<comment type="caution">
    <text evidence="2">The sequence shown here is derived from an EMBL/GenBank/DDBJ whole genome shotgun (WGS) entry which is preliminary data.</text>
</comment>